<dbReference type="SUPFAM" id="SSF63411">
    <property type="entry name" value="LuxS/MPP-like metallohydrolase"/>
    <property type="match status" value="2"/>
</dbReference>
<organism evidence="2 3">
    <name type="scientific">Bombilactobacillus thymidiniphilus</name>
    <dbReference type="NCBI Taxonomy" id="2923363"/>
    <lineage>
        <taxon>Bacteria</taxon>
        <taxon>Bacillati</taxon>
        <taxon>Bacillota</taxon>
        <taxon>Bacilli</taxon>
        <taxon>Lactobacillales</taxon>
        <taxon>Lactobacillaceae</taxon>
        <taxon>Bombilactobacillus</taxon>
    </lineage>
</organism>
<sequence length="423" mass="47919">MTKIINYNLAPGIEVIWLPSNKFSALKWKFNFIAPQIGSKTTARRLLADLLQRSNQKYSSEARLAQRLAFLYGTDLSAQTTILQNLNILSLAVTVPQVPHKDVNNQALTLLWQTLQHPNLVPTHDQFQEQAFQLEQYNLANLYESLTDNYALRASLAMHKMLYQNNPELVVPDFGCAKQLSTLNAGRLYHEYQQLLTTNRVIISIVGDPRQEIVPQRLEQLDFLASNYDLLKLESKNLVELPTNFIKKQTIEPLQQTQLVVAYKMTQNVSKAISHVLNMLLGGDDQALLFQQVREQAGLAYSIYSEVNVRQQFIIIQAGITAKDIVQVEDLIDQQIKNLTQKVDEQSLAHAKLAIINRRLVGSDSLNQQGERLLMKALDPKIILDDQYFIEQIQAVTVRQVKQAAADLVKVAEYDLIGSVENG</sequence>
<evidence type="ECO:0000313" key="2">
    <source>
        <dbReference type="EMBL" id="UQS83297.1"/>
    </source>
</evidence>
<dbReference type="EMBL" id="CP093365">
    <property type="protein sequence ID" value="UQS83297.1"/>
    <property type="molecule type" value="Genomic_DNA"/>
</dbReference>
<proteinExistence type="predicted"/>
<name>A0ABY4PC80_9LACO</name>
<dbReference type="InterPro" id="IPR050361">
    <property type="entry name" value="MPP/UQCRC_Complex"/>
</dbReference>
<dbReference type="RefSeq" id="WP_249512523.1">
    <property type="nucleotide sequence ID" value="NZ_CP093365.1"/>
</dbReference>
<dbReference type="PANTHER" id="PTHR11851:SF186">
    <property type="entry name" value="INACTIVE METALLOPROTEASE YMFF-RELATED"/>
    <property type="match status" value="1"/>
</dbReference>
<dbReference type="InterPro" id="IPR011249">
    <property type="entry name" value="Metalloenz_LuxS/M16"/>
</dbReference>
<dbReference type="PANTHER" id="PTHR11851">
    <property type="entry name" value="METALLOPROTEASE"/>
    <property type="match status" value="1"/>
</dbReference>
<dbReference type="Proteomes" id="UP000831947">
    <property type="component" value="Chromosome"/>
</dbReference>
<gene>
    <name evidence="2" type="ORF">MOO47_05835</name>
</gene>
<evidence type="ECO:0000259" key="1">
    <source>
        <dbReference type="Pfam" id="PF05193"/>
    </source>
</evidence>
<reference evidence="2 3" key="1">
    <citation type="journal article" date="2022" name="Int. J. Syst. Evol. Microbiol.">
        <title>Apilactobacillus apisilvae sp. nov., Nicolia spurrieriana gen. nov. sp. nov., Bombilactobacillus folatiphilus sp. nov. and Bombilactobacillus thymidiniphilus sp. nov., four new lactic acid bacterial isolates from stingless bees Tetragonula carbonaria and Austroplebeia australis.</title>
        <authorList>
            <person name="Oliphant S.A."/>
            <person name="Watson-Haigh N.S."/>
            <person name="Sumby K.M."/>
            <person name="Gardner J."/>
            <person name="Groom S."/>
            <person name="Jiranek V."/>
        </authorList>
    </citation>
    <scope>NUCLEOTIDE SEQUENCE [LARGE SCALE GENOMIC DNA]</scope>
    <source>
        <strain evidence="2 3">SG4_A1</strain>
    </source>
</reference>
<dbReference type="InterPro" id="IPR007863">
    <property type="entry name" value="Peptidase_M16_C"/>
</dbReference>
<evidence type="ECO:0000313" key="3">
    <source>
        <dbReference type="Proteomes" id="UP000831947"/>
    </source>
</evidence>
<feature type="domain" description="Peptidase M16 C-terminal" evidence="1">
    <location>
        <begin position="183"/>
        <end position="352"/>
    </location>
</feature>
<accession>A0ABY4PC80</accession>
<keyword evidence="3" id="KW-1185">Reference proteome</keyword>
<dbReference type="Gene3D" id="3.30.830.10">
    <property type="entry name" value="Metalloenzyme, LuxS/M16 peptidase-like"/>
    <property type="match status" value="2"/>
</dbReference>
<dbReference type="Pfam" id="PF05193">
    <property type="entry name" value="Peptidase_M16_C"/>
    <property type="match status" value="1"/>
</dbReference>
<protein>
    <submittedName>
        <fullName evidence="2">Insulinase family protein</fullName>
    </submittedName>
</protein>